<dbReference type="InterPro" id="IPR016036">
    <property type="entry name" value="Malonyl_transacylase_ACP-bd"/>
</dbReference>
<evidence type="ECO:0000256" key="5">
    <source>
        <dbReference type="ARBA" id="ARBA00023002"/>
    </source>
</evidence>
<dbReference type="GO" id="GO:0006633">
    <property type="term" value="P:fatty acid biosynthetic process"/>
    <property type="evidence" value="ECO:0007669"/>
    <property type="project" value="UniProtKB-UniPathway"/>
</dbReference>
<dbReference type="Gene3D" id="3.40.366.10">
    <property type="entry name" value="Malonyl-Coenzyme A Acyl Carrier Protein, domain 2"/>
    <property type="match status" value="2"/>
</dbReference>
<dbReference type="Proteomes" id="UP000479000">
    <property type="component" value="Unassembled WGS sequence"/>
</dbReference>
<evidence type="ECO:0000256" key="6">
    <source>
        <dbReference type="ARBA" id="ARBA00023098"/>
    </source>
</evidence>
<evidence type="ECO:0000256" key="8">
    <source>
        <dbReference type="ARBA" id="ARBA00023268"/>
    </source>
</evidence>
<evidence type="ECO:0000256" key="3">
    <source>
        <dbReference type="ARBA" id="ARBA00022832"/>
    </source>
</evidence>
<dbReference type="SUPFAM" id="SSF55048">
    <property type="entry name" value="Probable ACP-binding domain of malonyl-CoA ACP transacylase"/>
    <property type="match status" value="1"/>
</dbReference>
<feature type="domain" description="Malonyl-CoA:ACP transacylase (MAT)" evidence="9">
    <location>
        <begin position="1"/>
        <end position="237"/>
    </location>
</feature>
<name>A0A6H5G5R5_9HEMI</name>
<dbReference type="InterPro" id="IPR014043">
    <property type="entry name" value="Acyl_transferase_dom"/>
</dbReference>
<keyword evidence="4" id="KW-0521">NADP</keyword>
<evidence type="ECO:0000313" key="11">
    <source>
        <dbReference type="Proteomes" id="UP000479000"/>
    </source>
</evidence>
<dbReference type="GO" id="GO:0016491">
    <property type="term" value="F:oxidoreductase activity"/>
    <property type="evidence" value="ECO:0007669"/>
    <property type="project" value="UniProtKB-KW"/>
</dbReference>
<evidence type="ECO:0000259" key="9">
    <source>
        <dbReference type="SMART" id="SM00827"/>
    </source>
</evidence>
<dbReference type="InterPro" id="IPR016035">
    <property type="entry name" value="Acyl_Trfase/lysoPLipase"/>
</dbReference>
<protein>
    <recommendedName>
        <fullName evidence="9">Malonyl-CoA:ACP transacylase (MAT) domain-containing protein</fullName>
    </recommendedName>
</protein>
<dbReference type="Gene3D" id="3.30.70.3290">
    <property type="match status" value="1"/>
</dbReference>
<keyword evidence="3" id="KW-0276">Fatty acid metabolism</keyword>
<dbReference type="OrthoDB" id="6628924at2759"/>
<dbReference type="PANTHER" id="PTHR43775:SF7">
    <property type="entry name" value="FATTY ACID SYNTHASE"/>
    <property type="match status" value="1"/>
</dbReference>
<organism evidence="10 11">
    <name type="scientific">Nesidiocoris tenuis</name>
    <dbReference type="NCBI Taxonomy" id="355587"/>
    <lineage>
        <taxon>Eukaryota</taxon>
        <taxon>Metazoa</taxon>
        <taxon>Ecdysozoa</taxon>
        <taxon>Arthropoda</taxon>
        <taxon>Hexapoda</taxon>
        <taxon>Insecta</taxon>
        <taxon>Pterygota</taxon>
        <taxon>Neoptera</taxon>
        <taxon>Paraneoptera</taxon>
        <taxon>Hemiptera</taxon>
        <taxon>Heteroptera</taxon>
        <taxon>Panheteroptera</taxon>
        <taxon>Cimicomorpha</taxon>
        <taxon>Miridae</taxon>
        <taxon>Dicyphina</taxon>
        <taxon>Nesidiocoris</taxon>
    </lineage>
</organism>
<dbReference type="PANTHER" id="PTHR43775">
    <property type="entry name" value="FATTY ACID SYNTHASE"/>
    <property type="match status" value="1"/>
</dbReference>
<keyword evidence="6" id="KW-0443">Lipid metabolism</keyword>
<evidence type="ECO:0000313" key="10">
    <source>
        <dbReference type="EMBL" id="CAA9997196.1"/>
    </source>
</evidence>
<feature type="non-terminal residue" evidence="10">
    <location>
        <position position="430"/>
    </location>
</feature>
<keyword evidence="11" id="KW-1185">Reference proteome</keyword>
<dbReference type="SUPFAM" id="SSF52151">
    <property type="entry name" value="FabD/lysophospholipase-like"/>
    <property type="match status" value="1"/>
</dbReference>
<accession>A0A6H5G5R5</accession>
<gene>
    <name evidence="10" type="ORF">NTEN_LOCUS3528</name>
</gene>
<keyword evidence="2" id="KW-0444">Lipid biosynthesis</keyword>
<dbReference type="SMART" id="SM00827">
    <property type="entry name" value="PKS_AT"/>
    <property type="match status" value="1"/>
</dbReference>
<dbReference type="UniPathway" id="UPA00094"/>
<dbReference type="AlphaFoldDB" id="A0A6H5G5R5"/>
<keyword evidence="7" id="KW-0275">Fatty acid biosynthesis</keyword>
<reference evidence="10 11" key="1">
    <citation type="submission" date="2020-02" db="EMBL/GenBank/DDBJ databases">
        <authorList>
            <person name="Ferguson B K."/>
        </authorList>
    </citation>
    <scope>NUCLEOTIDE SEQUENCE [LARGE SCALE GENOMIC DNA]</scope>
</reference>
<dbReference type="EMBL" id="CADCXU010005531">
    <property type="protein sequence ID" value="CAA9997196.1"/>
    <property type="molecule type" value="Genomic_DNA"/>
</dbReference>
<dbReference type="InterPro" id="IPR050091">
    <property type="entry name" value="PKS_NRPS_Biosynth_Enz"/>
</dbReference>
<dbReference type="InterPro" id="IPR001227">
    <property type="entry name" value="Ac_transferase_dom_sf"/>
</dbReference>
<evidence type="ECO:0000256" key="4">
    <source>
        <dbReference type="ARBA" id="ARBA00022857"/>
    </source>
</evidence>
<dbReference type="Gene3D" id="3.10.129.110">
    <property type="entry name" value="Polyketide synthase dehydratase"/>
    <property type="match status" value="1"/>
</dbReference>
<sequence>MGRAFMGLEPFNKAIHRCAAALAPEGLDLLNLIQNGTEETFDNILNNFVSIACIQVALVDTLTALGIKPDRIIGHSAGELGCAYADGAFTAEQTALAAYWRGKSILDAKLKIGAMAAVGLTWEEAKKRVPENIVAACHNGEDSVTVSGPPAEVDAFVKQLSSEGIFAKKVLSSGVAFHSKYIADAGPKLRSSLERVVTKIPENSLIIEIAPHALLQAVVKRAVPKNCINIGLTKKGLSDELGNFMANIGKKLMCTNIPSPGANGRLEWANNWISFMDTMLQFSLIGLNTRELYVPTRILKVVVDPARHLEVIGDKDEVPVQMYRHLGVTRSGGVEIRGMKASLAPRRTGAQVQAPPKLEAYTFVPYENTKVDVIVASPDVSSLAAVLEPIGAKTSAKDITVEPVDESESFHVVCGSQLLRHLANATPTVK</sequence>
<keyword evidence="8" id="KW-0511">Multifunctional enzyme</keyword>
<keyword evidence="5" id="KW-0560">Oxidoreductase</keyword>
<evidence type="ECO:0000256" key="7">
    <source>
        <dbReference type="ARBA" id="ARBA00023160"/>
    </source>
</evidence>
<proteinExistence type="predicted"/>
<dbReference type="InterPro" id="IPR042104">
    <property type="entry name" value="PKS_dehydratase_sf"/>
</dbReference>
<dbReference type="GO" id="GO:0004312">
    <property type="term" value="F:fatty acid synthase activity"/>
    <property type="evidence" value="ECO:0007669"/>
    <property type="project" value="TreeGrafter"/>
</dbReference>
<keyword evidence="1" id="KW-0596">Phosphopantetheine</keyword>
<dbReference type="Pfam" id="PF00698">
    <property type="entry name" value="Acyl_transf_1"/>
    <property type="match status" value="1"/>
</dbReference>
<evidence type="ECO:0000256" key="1">
    <source>
        <dbReference type="ARBA" id="ARBA00022450"/>
    </source>
</evidence>
<evidence type="ECO:0000256" key="2">
    <source>
        <dbReference type="ARBA" id="ARBA00022516"/>
    </source>
</evidence>